<accession>K5WFS0</accession>
<evidence type="ECO:0000259" key="1">
    <source>
        <dbReference type="PROSITE" id="PS50879"/>
    </source>
</evidence>
<dbReference type="InterPro" id="IPR036397">
    <property type="entry name" value="RNaseH_sf"/>
</dbReference>
<dbReference type="InterPro" id="IPR012337">
    <property type="entry name" value="RNaseH-like_sf"/>
</dbReference>
<dbReference type="GeneID" id="18920643"/>
<dbReference type="AlphaFoldDB" id="K5WFS0"/>
<evidence type="ECO:0000313" key="3">
    <source>
        <dbReference type="Proteomes" id="UP000008370"/>
    </source>
</evidence>
<dbReference type="RefSeq" id="XP_007393259.1">
    <property type="nucleotide sequence ID" value="XM_007393197.1"/>
</dbReference>
<dbReference type="HOGENOM" id="CLU_044484_1_0_1"/>
<dbReference type="InterPro" id="IPR002156">
    <property type="entry name" value="RNaseH_domain"/>
</dbReference>
<gene>
    <name evidence="2" type="ORF">PHACADRAFT_89424</name>
</gene>
<dbReference type="Gene3D" id="3.30.420.10">
    <property type="entry name" value="Ribonuclease H-like superfamily/Ribonuclease H"/>
    <property type="match status" value="1"/>
</dbReference>
<dbReference type="STRING" id="650164.K5WFS0"/>
<dbReference type="Pfam" id="PF00075">
    <property type="entry name" value="RNase_H"/>
    <property type="match status" value="1"/>
</dbReference>
<feature type="non-terminal residue" evidence="2">
    <location>
        <position position="1"/>
    </location>
</feature>
<dbReference type="KEGG" id="pco:PHACADRAFT_89424"/>
<dbReference type="InParanoid" id="K5WFS0"/>
<dbReference type="EMBL" id="JH930470">
    <property type="protein sequence ID" value="EKM57924.1"/>
    <property type="molecule type" value="Genomic_DNA"/>
</dbReference>
<dbReference type="SUPFAM" id="SSF53098">
    <property type="entry name" value="Ribonuclease H-like"/>
    <property type="match status" value="1"/>
</dbReference>
<evidence type="ECO:0000313" key="2">
    <source>
        <dbReference type="EMBL" id="EKM57924.1"/>
    </source>
</evidence>
<dbReference type="GO" id="GO:0003676">
    <property type="term" value="F:nucleic acid binding"/>
    <property type="evidence" value="ECO:0007669"/>
    <property type="project" value="InterPro"/>
</dbReference>
<dbReference type="GO" id="GO:0004523">
    <property type="term" value="F:RNA-DNA hybrid ribonuclease activity"/>
    <property type="evidence" value="ECO:0007669"/>
    <property type="project" value="InterPro"/>
</dbReference>
<name>K5WFS0_PHACS</name>
<proteinExistence type="predicted"/>
<organism evidence="2 3">
    <name type="scientific">Phanerochaete carnosa (strain HHB-10118-sp)</name>
    <name type="common">White-rot fungus</name>
    <name type="synonym">Peniophora carnosa</name>
    <dbReference type="NCBI Taxonomy" id="650164"/>
    <lineage>
        <taxon>Eukaryota</taxon>
        <taxon>Fungi</taxon>
        <taxon>Dikarya</taxon>
        <taxon>Basidiomycota</taxon>
        <taxon>Agaricomycotina</taxon>
        <taxon>Agaricomycetes</taxon>
        <taxon>Polyporales</taxon>
        <taxon>Phanerochaetaceae</taxon>
        <taxon>Phanerochaete</taxon>
    </lineage>
</organism>
<dbReference type="PROSITE" id="PS50879">
    <property type="entry name" value="RNASE_H_1"/>
    <property type="match status" value="1"/>
</dbReference>
<sequence length="203" mass="22866">EIFTVLIACSTIDTATPLHIVSDSKYTITAFTQHCSHWEDISWIEVANAHLIRSALYRLRARSTPTTFAWVKGHSGNTGNESANMEAACGALLDDANETLLCINLTFDVQRAKLHSLTQSLSYHSLRNFCGHTIRPTTLTCLSDIQLVIDDRTGLLPTTASIWKGLHPCDHDIEHKPRDFLYKGLHNTLRIRSFWTNIPCYID</sequence>
<dbReference type="OrthoDB" id="2800951at2759"/>
<feature type="domain" description="RNase H type-1" evidence="1">
    <location>
        <begin position="1"/>
        <end position="92"/>
    </location>
</feature>
<reference evidence="2 3" key="1">
    <citation type="journal article" date="2012" name="BMC Genomics">
        <title>Comparative genomics of the white-rot fungi, Phanerochaete carnosa and P. chrysosporium, to elucidate the genetic basis of the distinct wood types they colonize.</title>
        <authorList>
            <person name="Suzuki H."/>
            <person name="MacDonald J."/>
            <person name="Syed K."/>
            <person name="Salamov A."/>
            <person name="Hori C."/>
            <person name="Aerts A."/>
            <person name="Henrissat B."/>
            <person name="Wiebenga A."/>
            <person name="vanKuyk P.A."/>
            <person name="Barry K."/>
            <person name="Lindquist E."/>
            <person name="LaButti K."/>
            <person name="Lapidus A."/>
            <person name="Lucas S."/>
            <person name="Coutinho P."/>
            <person name="Gong Y."/>
            <person name="Samejima M."/>
            <person name="Mahadevan R."/>
            <person name="Abou-Zaid M."/>
            <person name="de Vries R.P."/>
            <person name="Igarashi K."/>
            <person name="Yadav J.S."/>
            <person name="Grigoriev I.V."/>
            <person name="Master E.R."/>
        </authorList>
    </citation>
    <scope>NUCLEOTIDE SEQUENCE [LARGE SCALE GENOMIC DNA]</scope>
    <source>
        <strain evidence="2 3">HHB-10118-sp</strain>
    </source>
</reference>
<protein>
    <recommendedName>
        <fullName evidence="1">RNase H type-1 domain-containing protein</fullName>
    </recommendedName>
</protein>
<keyword evidence="3" id="KW-1185">Reference proteome</keyword>
<dbReference type="Proteomes" id="UP000008370">
    <property type="component" value="Unassembled WGS sequence"/>
</dbReference>